<accession>A0A450U8G1</accession>
<protein>
    <submittedName>
        <fullName evidence="2">TIR domain-containing protein</fullName>
    </submittedName>
</protein>
<dbReference type="PROSITE" id="PS50104">
    <property type="entry name" value="TIR"/>
    <property type="match status" value="1"/>
</dbReference>
<evidence type="ECO:0000259" key="1">
    <source>
        <dbReference type="PROSITE" id="PS50104"/>
    </source>
</evidence>
<dbReference type="SUPFAM" id="SSF52200">
    <property type="entry name" value="Toll/Interleukin receptor TIR domain"/>
    <property type="match status" value="1"/>
</dbReference>
<dbReference type="Gene3D" id="3.40.50.10140">
    <property type="entry name" value="Toll/interleukin-1 receptor homology (TIR) domain"/>
    <property type="match status" value="1"/>
</dbReference>
<dbReference type="EMBL" id="CAADFJ010000007">
    <property type="protein sequence ID" value="VFJ96526.1"/>
    <property type="molecule type" value="Genomic_DNA"/>
</dbReference>
<dbReference type="Pfam" id="PF13676">
    <property type="entry name" value="TIR_2"/>
    <property type="match status" value="1"/>
</dbReference>
<feature type="domain" description="TIR" evidence="1">
    <location>
        <begin position="6"/>
        <end position="144"/>
    </location>
</feature>
<dbReference type="EMBL" id="CAADFI010000008">
    <property type="protein sequence ID" value="VFJ90160.1"/>
    <property type="molecule type" value="Genomic_DNA"/>
</dbReference>
<name>A0A450U8G1_9GAMM</name>
<dbReference type="EMBL" id="CAADFG010000007">
    <property type="protein sequence ID" value="VFJ88152.1"/>
    <property type="molecule type" value="Genomic_DNA"/>
</dbReference>
<sequence>MTQDVKKDVIFMSFSQPHTQRVGALFRNILERIYDRKDVEVFLSSKSLAPGDNFRDEIVRYLGMARCGISILSPENRLASPWLMYEAGALAIKAQENGGKLLPFLFCRDKNEVESPLTVIQFSDYQPDDDKNNQESVIKYFQAVDGTLTENNRVGNASVATFITDNWKRELSEELESIASNMSYFSSSSYGEKQGRSGINDSLSLRSAETFFQEDIRLLDSFSPETPGDIEHQFEEIVRTRIPREWLKRNDEDIARNEHRVLVNDTRFSTFVSFTDGKRIVLFDRAKDRPNVNVLNERFDVFGSVQFENRTIKNKIKNKEFLDSPIIRVEEIPGVAIENNRNKRDPKITETVVMLGVCVYLEPKHLDLAAKDTVNGEIGIYDLRKLFDLKRESLTSKATLSIGHSLGKME</sequence>
<dbReference type="AlphaFoldDB" id="A0A450U8G1"/>
<dbReference type="InterPro" id="IPR035897">
    <property type="entry name" value="Toll_tir_struct_dom_sf"/>
</dbReference>
<dbReference type="GO" id="GO:0007165">
    <property type="term" value="P:signal transduction"/>
    <property type="evidence" value="ECO:0007669"/>
    <property type="project" value="InterPro"/>
</dbReference>
<organism evidence="2">
    <name type="scientific">Candidatus Kentrum eta</name>
    <dbReference type="NCBI Taxonomy" id="2126337"/>
    <lineage>
        <taxon>Bacteria</taxon>
        <taxon>Pseudomonadati</taxon>
        <taxon>Pseudomonadota</taxon>
        <taxon>Gammaproteobacteria</taxon>
        <taxon>Candidatus Kentrum</taxon>
    </lineage>
</organism>
<dbReference type="InterPro" id="IPR000157">
    <property type="entry name" value="TIR_dom"/>
</dbReference>
<evidence type="ECO:0000313" key="2">
    <source>
        <dbReference type="EMBL" id="VFJ88152.1"/>
    </source>
</evidence>
<reference evidence="2" key="1">
    <citation type="submission" date="2019-02" db="EMBL/GenBank/DDBJ databases">
        <authorList>
            <person name="Gruber-Vodicka R. H."/>
            <person name="Seah K. B. B."/>
        </authorList>
    </citation>
    <scope>NUCLEOTIDE SEQUENCE</scope>
    <source>
        <strain evidence="4">BECK_SA2B12</strain>
        <strain evidence="2">BECK_SA2B15</strain>
        <strain evidence="3">BECK_SA2B20</strain>
    </source>
</reference>
<gene>
    <name evidence="2" type="ORF">BECKH772A_GA0070896_1000717</name>
    <name evidence="3" type="ORF">BECKH772B_GA0070898_1000817</name>
    <name evidence="4" type="ORF">BECKH772C_GA0070978_1000717</name>
</gene>
<evidence type="ECO:0000313" key="3">
    <source>
        <dbReference type="EMBL" id="VFJ90160.1"/>
    </source>
</evidence>
<proteinExistence type="predicted"/>
<evidence type="ECO:0000313" key="4">
    <source>
        <dbReference type="EMBL" id="VFJ96526.1"/>
    </source>
</evidence>